<dbReference type="AlphaFoldDB" id="A0AAN1UUP0"/>
<dbReference type="Proteomes" id="UP000267249">
    <property type="component" value="Chromosome"/>
</dbReference>
<dbReference type="SUPFAM" id="SSF53187">
    <property type="entry name" value="Zn-dependent exopeptidases"/>
    <property type="match status" value="1"/>
</dbReference>
<dbReference type="InterPro" id="IPR000834">
    <property type="entry name" value="Peptidase_M14"/>
</dbReference>
<accession>A0AAN1UUP0</accession>
<evidence type="ECO:0000256" key="1">
    <source>
        <dbReference type="ARBA" id="ARBA00001947"/>
    </source>
</evidence>
<evidence type="ECO:0000256" key="7">
    <source>
        <dbReference type="PROSITE-ProRule" id="PRU01379"/>
    </source>
</evidence>
<name>A0AAN1UUP0_SYNEL</name>
<dbReference type="Gene3D" id="3.40.630.10">
    <property type="entry name" value="Zn peptidases"/>
    <property type="match status" value="1"/>
</dbReference>
<feature type="region of interest" description="Disordered" evidence="8">
    <location>
        <begin position="507"/>
        <end position="526"/>
    </location>
</feature>
<dbReference type="EMBL" id="CP030139">
    <property type="protein sequence ID" value="AZB72774.1"/>
    <property type="molecule type" value="Genomic_DNA"/>
</dbReference>
<dbReference type="PANTHER" id="PTHR11705:SF143">
    <property type="entry name" value="SLL0236 PROTEIN"/>
    <property type="match status" value="1"/>
</dbReference>
<dbReference type="RefSeq" id="WP_208673005.1">
    <property type="nucleotide sequence ID" value="NZ_CP030139.2"/>
</dbReference>
<keyword evidence="6" id="KW-0482">Metalloprotease</keyword>
<dbReference type="GO" id="GO:0004181">
    <property type="term" value="F:metallocarboxypeptidase activity"/>
    <property type="evidence" value="ECO:0007669"/>
    <property type="project" value="InterPro"/>
</dbReference>
<evidence type="ECO:0000256" key="6">
    <source>
        <dbReference type="ARBA" id="ARBA00023049"/>
    </source>
</evidence>
<evidence type="ECO:0000256" key="4">
    <source>
        <dbReference type="ARBA" id="ARBA00022801"/>
    </source>
</evidence>
<organism evidence="10 11">
    <name type="scientific">Synechococcus elongatus PCC 11801</name>
    <dbReference type="NCBI Taxonomy" id="2219813"/>
    <lineage>
        <taxon>Bacteria</taxon>
        <taxon>Bacillati</taxon>
        <taxon>Cyanobacteriota</taxon>
        <taxon>Cyanophyceae</taxon>
        <taxon>Synechococcales</taxon>
        <taxon>Synechococcaceae</taxon>
        <taxon>Synechococcus</taxon>
    </lineage>
</organism>
<keyword evidence="4" id="KW-0378">Hydrolase</keyword>
<evidence type="ECO:0000259" key="9">
    <source>
        <dbReference type="PROSITE" id="PS52035"/>
    </source>
</evidence>
<dbReference type="GO" id="GO:0006508">
    <property type="term" value="P:proteolysis"/>
    <property type="evidence" value="ECO:0007669"/>
    <property type="project" value="UniProtKB-KW"/>
</dbReference>
<dbReference type="GO" id="GO:0005615">
    <property type="term" value="C:extracellular space"/>
    <property type="evidence" value="ECO:0007669"/>
    <property type="project" value="TreeGrafter"/>
</dbReference>
<sequence length="560" mass="64106">MQLNFACDRFYHYAELTQLLQDCAAAYPQLLRLESLGKSHEGREIWLLRITDYSSGDDTEKPALWIDGNIHATELAASSACLRFLQVLLQGFEQGDPVIQRCLQRCTIYLCPRQNPDGAELALADQPQFVRSSTRPYPLRDRDSSGLQEADIDGDGRILLMRIPDPHGAWKVHPQEPRLLVRRDPVESGGQYYRVLPEGLIQDYDGDLIPLQPRQQGLDLNRNYPIDWRPEHEQLGAGPFPASEPEVQAIVKFLSDRTNLFAAISFHTFSGVLLRPYSHKPDETFPVADLRTYEVIGKAGEEQTGYPAIGVYHHFRYDPKEITTGVFDDWAYDHLGLFAWTVEIWSPQKAAGIEKYDWIDWFREHPVEDDLKFLDWNDRELEGKGFIDWYPFEHPQLGPVELGGWDDLHTWRNPPQKFLQAELDRFPQWLLWQLQIAPQLEVISAEVQALGDRLYKVKLVLQNSGWLPTYISQKALERHLVDPLVAELQLPEGSELCQGKARQELGQLEGRAQKGVMPEADPTSDRAKAEWIIRGDRGQGITLEARHPRAGKLQRSLTLP</sequence>
<keyword evidence="5" id="KW-0862">Zinc</keyword>
<comment type="similarity">
    <text evidence="2 7">Belongs to the peptidase M14 family.</text>
</comment>
<reference evidence="10 11" key="1">
    <citation type="journal article" date="2018" name="Sci. Rep.">
        <title>Genome Features and Biochemical Characteristics of a Robust, Fast Growing and Naturally Transformable Cyanobacterium Synechococcus elongatus PCC 11801 Isolated from India.</title>
        <authorList>
            <person name="Jaiswal D."/>
            <person name="Sengupta A."/>
            <person name="Sohoni S."/>
            <person name="Sengupta S."/>
            <person name="Phadnavis A.G."/>
            <person name="Pakrasi H.B."/>
            <person name="Wangikar P.P."/>
        </authorList>
    </citation>
    <scope>NUCLEOTIDE SEQUENCE [LARGE SCALE GENOMIC DNA]</scope>
    <source>
        <strain evidence="10 11">PCC 11801</strain>
    </source>
</reference>
<feature type="domain" description="Peptidase M14" evidence="9">
    <location>
        <begin position="9"/>
        <end position="366"/>
    </location>
</feature>
<dbReference type="Pfam" id="PF00246">
    <property type="entry name" value="Peptidase_M14"/>
    <property type="match status" value="1"/>
</dbReference>
<evidence type="ECO:0000313" key="10">
    <source>
        <dbReference type="EMBL" id="AZB72774.1"/>
    </source>
</evidence>
<evidence type="ECO:0000256" key="2">
    <source>
        <dbReference type="ARBA" id="ARBA00005988"/>
    </source>
</evidence>
<protein>
    <submittedName>
        <fullName evidence="10">M14 family metallopeptidase</fullName>
    </submittedName>
</protein>
<comment type="cofactor">
    <cofactor evidence="1">
        <name>Zn(2+)</name>
        <dbReference type="ChEBI" id="CHEBI:29105"/>
    </cofactor>
</comment>
<evidence type="ECO:0000256" key="3">
    <source>
        <dbReference type="ARBA" id="ARBA00022670"/>
    </source>
</evidence>
<evidence type="ECO:0000256" key="5">
    <source>
        <dbReference type="ARBA" id="ARBA00022833"/>
    </source>
</evidence>
<dbReference type="CDD" id="cd06905">
    <property type="entry name" value="M14-like"/>
    <property type="match status" value="1"/>
</dbReference>
<dbReference type="PANTHER" id="PTHR11705">
    <property type="entry name" value="PROTEASE FAMILY M14 CARBOXYPEPTIDASE A,B"/>
    <property type="match status" value="1"/>
</dbReference>
<dbReference type="GO" id="GO:0008270">
    <property type="term" value="F:zinc ion binding"/>
    <property type="evidence" value="ECO:0007669"/>
    <property type="project" value="InterPro"/>
</dbReference>
<dbReference type="PROSITE" id="PS52035">
    <property type="entry name" value="PEPTIDASE_M14"/>
    <property type="match status" value="1"/>
</dbReference>
<gene>
    <name evidence="10" type="ORF">DOP62_08665</name>
</gene>
<keyword evidence="3" id="KW-0645">Protease</keyword>
<evidence type="ECO:0000313" key="11">
    <source>
        <dbReference type="Proteomes" id="UP000267249"/>
    </source>
</evidence>
<proteinExistence type="inferred from homology"/>
<feature type="active site" description="Proton donor/acceptor" evidence="7">
    <location>
        <position position="343"/>
    </location>
</feature>
<evidence type="ECO:0000256" key="8">
    <source>
        <dbReference type="SAM" id="MobiDB-lite"/>
    </source>
</evidence>
<dbReference type="SMART" id="SM00631">
    <property type="entry name" value="Zn_pept"/>
    <property type="match status" value="1"/>
</dbReference>
<dbReference type="PRINTS" id="PR00765">
    <property type="entry name" value="CRBOXYPTASEA"/>
</dbReference>